<sequence>MTVRRKLLGVAACVAAVLTLVSVVDAKGFRRYLRLRQDVEAIQERNRVLSEQNATLLREINALRNDPAALERAAREELGYVKPGELVFHLE</sequence>
<keyword evidence="1" id="KW-1003">Cell membrane</keyword>
<evidence type="ECO:0000313" key="8">
    <source>
        <dbReference type="EMBL" id="AKJ03647.1"/>
    </source>
</evidence>
<dbReference type="GO" id="GO:0030428">
    <property type="term" value="C:cell septum"/>
    <property type="evidence" value="ECO:0007669"/>
    <property type="project" value="TreeGrafter"/>
</dbReference>
<keyword evidence="3" id="KW-0812">Transmembrane</keyword>
<evidence type="ECO:0000256" key="1">
    <source>
        <dbReference type="ARBA" id="ARBA00022475"/>
    </source>
</evidence>
<keyword evidence="6" id="KW-0131">Cell cycle</keyword>
<dbReference type="Proteomes" id="UP000256345">
    <property type="component" value="Unassembled WGS sequence"/>
</dbReference>
<proteinExistence type="predicted"/>
<name>A0AAC8TF42_9BACT</name>
<dbReference type="EMBL" id="QUMU01000019">
    <property type="protein sequence ID" value="REG22572.1"/>
    <property type="molecule type" value="Genomic_DNA"/>
</dbReference>
<dbReference type="KEGG" id="age:AA314_05273"/>
<evidence type="ECO:0000256" key="4">
    <source>
        <dbReference type="ARBA" id="ARBA00022989"/>
    </source>
</evidence>
<dbReference type="GO" id="GO:0043093">
    <property type="term" value="P:FtsZ-dependent cytokinesis"/>
    <property type="evidence" value="ECO:0007669"/>
    <property type="project" value="TreeGrafter"/>
</dbReference>
<dbReference type="PANTHER" id="PTHR37485">
    <property type="entry name" value="CELL DIVISION PROTEIN FTSB"/>
    <property type="match status" value="1"/>
</dbReference>
<dbReference type="Pfam" id="PF04977">
    <property type="entry name" value="DivIC"/>
    <property type="match status" value="1"/>
</dbReference>
<dbReference type="InterPro" id="IPR023081">
    <property type="entry name" value="Cell_div_FtsB"/>
</dbReference>
<keyword evidence="4" id="KW-1133">Transmembrane helix</keyword>
<evidence type="ECO:0000256" key="2">
    <source>
        <dbReference type="ARBA" id="ARBA00022618"/>
    </source>
</evidence>
<dbReference type="Proteomes" id="UP000035579">
    <property type="component" value="Chromosome"/>
</dbReference>
<gene>
    <name evidence="8" type="ORF">AA314_05273</name>
    <name evidence="9" type="ORF">ATI61_119102</name>
</gene>
<reference evidence="9 11" key="2">
    <citation type="submission" date="2018-08" db="EMBL/GenBank/DDBJ databases">
        <title>Genomic Encyclopedia of Archaeal and Bacterial Type Strains, Phase II (KMG-II): from individual species to whole genera.</title>
        <authorList>
            <person name="Goeker M."/>
        </authorList>
    </citation>
    <scope>NUCLEOTIDE SEQUENCE [LARGE SCALE GENOMIC DNA]</scope>
    <source>
        <strain evidence="9 11">DSM 2261</strain>
    </source>
</reference>
<keyword evidence="2 8" id="KW-0132">Cell division</keyword>
<reference evidence="8 10" key="1">
    <citation type="submission" date="2015-05" db="EMBL/GenBank/DDBJ databases">
        <title>Genome assembly of Archangium gephyra DSM 2261.</title>
        <authorList>
            <person name="Sharma G."/>
            <person name="Subramanian S."/>
        </authorList>
    </citation>
    <scope>NUCLEOTIDE SEQUENCE [LARGE SCALE GENOMIC DNA]</scope>
    <source>
        <strain evidence="8 10">DSM 2261</strain>
    </source>
</reference>
<evidence type="ECO:0000313" key="11">
    <source>
        <dbReference type="Proteomes" id="UP000256345"/>
    </source>
</evidence>
<evidence type="ECO:0000256" key="3">
    <source>
        <dbReference type="ARBA" id="ARBA00022692"/>
    </source>
</evidence>
<feature type="coiled-coil region" evidence="7">
    <location>
        <begin position="32"/>
        <end position="66"/>
    </location>
</feature>
<evidence type="ECO:0000313" key="9">
    <source>
        <dbReference type="EMBL" id="REG22572.1"/>
    </source>
</evidence>
<dbReference type="PANTHER" id="PTHR37485:SF1">
    <property type="entry name" value="CELL DIVISION PROTEIN FTSB"/>
    <property type="match status" value="1"/>
</dbReference>
<evidence type="ECO:0000313" key="10">
    <source>
        <dbReference type="Proteomes" id="UP000035579"/>
    </source>
</evidence>
<evidence type="ECO:0000256" key="5">
    <source>
        <dbReference type="ARBA" id="ARBA00023136"/>
    </source>
</evidence>
<evidence type="ECO:0000256" key="7">
    <source>
        <dbReference type="SAM" id="Coils"/>
    </source>
</evidence>
<dbReference type="EMBL" id="CP011509">
    <property type="protein sequence ID" value="AKJ03647.1"/>
    <property type="molecule type" value="Genomic_DNA"/>
</dbReference>
<dbReference type="AlphaFoldDB" id="A0AAC8TF42"/>
<keyword evidence="7" id="KW-0175">Coiled coil</keyword>
<accession>A0AAC8TF42</accession>
<keyword evidence="11" id="KW-1185">Reference proteome</keyword>
<protein>
    <submittedName>
        <fullName evidence="8">Cell division protein DivIC</fullName>
    </submittedName>
    <submittedName>
        <fullName evidence="9">Cell division protein FtsB</fullName>
    </submittedName>
</protein>
<evidence type="ECO:0000256" key="6">
    <source>
        <dbReference type="ARBA" id="ARBA00023306"/>
    </source>
</evidence>
<organism evidence="8 10">
    <name type="scientific">Archangium gephyra</name>
    <dbReference type="NCBI Taxonomy" id="48"/>
    <lineage>
        <taxon>Bacteria</taxon>
        <taxon>Pseudomonadati</taxon>
        <taxon>Myxococcota</taxon>
        <taxon>Myxococcia</taxon>
        <taxon>Myxococcales</taxon>
        <taxon>Cystobacterineae</taxon>
        <taxon>Archangiaceae</taxon>
        <taxon>Archangium</taxon>
    </lineage>
</organism>
<dbReference type="RefSeq" id="WP_047857652.1">
    <property type="nucleotide sequence ID" value="NZ_CP011509.1"/>
</dbReference>
<keyword evidence="5" id="KW-0472">Membrane</keyword>
<dbReference type="InterPro" id="IPR007060">
    <property type="entry name" value="FtsL/DivIC"/>
</dbReference>